<proteinExistence type="predicted"/>
<evidence type="ECO:0000256" key="2">
    <source>
        <dbReference type="SAM" id="SignalP"/>
    </source>
</evidence>
<evidence type="ECO:0000313" key="3">
    <source>
        <dbReference type="EMBL" id="MFC0408404.1"/>
    </source>
</evidence>
<evidence type="ECO:0000313" key="4">
    <source>
        <dbReference type="Proteomes" id="UP001589865"/>
    </source>
</evidence>
<feature type="compositionally biased region" description="Polar residues" evidence="1">
    <location>
        <begin position="26"/>
        <end position="37"/>
    </location>
</feature>
<dbReference type="EMBL" id="JBHLUN010000006">
    <property type="protein sequence ID" value="MFC0408404.1"/>
    <property type="molecule type" value="Genomic_DNA"/>
</dbReference>
<evidence type="ECO:0000256" key="1">
    <source>
        <dbReference type="SAM" id="MobiDB-lite"/>
    </source>
</evidence>
<dbReference type="RefSeq" id="WP_377044159.1">
    <property type="nucleotide sequence ID" value="NZ_JBHLUN010000006.1"/>
</dbReference>
<keyword evidence="4" id="KW-1185">Reference proteome</keyword>
<feature type="chain" id="PRO_5046437460" description="Argininosuccinate lyase" evidence="2">
    <location>
        <begin position="22"/>
        <end position="81"/>
    </location>
</feature>
<evidence type="ECO:0008006" key="5">
    <source>
        <dbReference type="Google" id="ProtNLM"/>
    </source>
</evidence>
<organism evidence="3 4">
    <name type="scientific">Roseomonas elaeocarpi</name>
    <dbReference type="NCBI Taxonomy" id="907779"/>
    <lineage>
        <taxon>Bacteria</taxon>
        <taxon>Pseudomonadati</taxon>
        <taxon>Pseudomonadota</taxon>
        <taxon>Alphaproteobacteria</taxon>
        <taxon>Acetobacterales</taxon>
        <taxon>Roseomonadaceae</taxon>
        <taxon>Roseomonas</taxon>
    </lineage>
</organism>
<sequence length="81" mass="8109">MNRSVRFLAATVLLGSLAACGAPSQGLRSSTPVQGAQPSAALGPTELVPGRDMENPIGGGRPAPGGMEPTIDARSPARISN</sequence>
<reference evidence="3 4" key="1">
    <citation type="submission" date="2024-09" db="EMBL/GenBank/DDBJ databases">
        <authorList>
            <person name="Sun Q."/>
            <person name="Mori K."/>
        </authorList>
    </citation>
    <scope>NUCLEOTIDE SEQUENCE [LARGE SCALE GENOMIC DNA]</scope>
    <source>
        <strain evidence="3 4">TBRC 5777</strain>
    </source>
</reference>
<feature type="signal peptide" evidence="2">
    <location>
        <begin position="1"/>
        <end position="21"/>
    </location>
</feature>
<name>A0ABV6JS16_9PROT</name>
<feature type="region of interest" description="Disordered" evidence="1">
    <location>
        <begin position="23"/>
        <end position="81"/>
    </location>
</feature>
<protein>
    <recommendedName>
        <fullName evidence="5">Argininosuccinate lyase</fullName>
    </recommendedName>
</protein>
<gene>
    <name evidence="3" type="ORF">ACFFGY_09110</name>
</gene>
<dbReference type="PROSITE" id="PS51257">
    <property type="entry name" value="PROKAR_LIPOPROTEIN"/>
    <property type="match status" value="1"/>
</dbReference>
<accession>A0ABV6JS16</accession>
<dbReference type="Proteomes" id="UP001589865">
    <property type="component" value="Unassembled WGS sequence"/>
</dbReference>
<keyword evidence="2" id="KW-0732">Signal</keyword>
<comment type="caution">
    <text evidence="3">The sequence shown here is derived from an EMBL/GenBank/DDBJ whole genome shotgun (WGS) entry which is preliminary data.</text>
</comment>